<feature type="region of interest" description="Disordered" evidence="1">
    <location>
        <begin position="200"/>
        <end position="220"/>
    </location>
</feature>
<gene>
    <name evidence="3" type="ORF">B0H65DRAFT_153810</name>
</gene>
<organism evidence="3 4">
    <name type="scientific">Neurospora tetraspora</name>
    <dbReference type="NCBI Taxonomy" id="94610"/>
    <lineage>
        <taxon>Eukaryota</taxon>
        <taxon>Fungi</taxon>
        <taxon>Dikarya</taxon>
        <taxon>Ascomycota</taxon>
        <taxon>Pezizomycotina</taxon>
        <taxon>Sordariomycetes</taxon>
        <taxon>Sordariomycetidae</taxon>
        <taxon>Sordariales</taxon>
        <taxon>Sordariaceae</taxon>
        <taxon>Neurospora</taxon>
    </lineage>
</organism>
<keyword evidence="2" id="KW-0812">Transmembrane</keyword>
<accession>A0AAE0JHE0</accession>
<evidence type="ECO:0000256" key="2">
    <source>
        <dbReference type="SAM" id="Phobius"/>
    </source>
</evidence>
<dbReference type="PANTHER" id="PTHR39466">
    <property type="entry name" value="RGS DOMAIN-CONTAINING PROTEIN"/>
    <property type="match status" value="1"/>
</dbReference>
<keyword evidence="4" id="KW-1185">Reference proteome</keyword>
<evidence type="ECO:0000313" key="3">
    <source>
        <dbReference type="EMBL" id="KAK3347716.1"/>
    </source>
</evidence>
<reference evidence="3" key="1">
    <citation type="journal article" date="2023" name="Mol. Phylogenet. Evol.">
        <title>Genome-scale phylogeny and comparative genomics of the fungal order Sordariales.</title>
        <authorList>
            <person name="Hensen N."/>
            <person name="Bonometti L."/>
            <person name="Westerberg I."/>
            <person name="Brannstrom I.O."/>
            <person name="Guillou S."/>
            <person name="Cros-Aarteil S."/>
            <person name="Calhoun S."/>
            <person name="Haridas S."/>
            <person name="Kuo A."/>
            <person name="Mondo S."/>
            <person name="Pangilinan J."/>
            <person name="Riley R."/>
            <person name="LaButti K."/>
            <person name="Andreopoulos B."/>
            <person name="Lipzen A."/>
            <person name="Chen C."/>
            <person name="Yan M."/>
            <person name="Daum C."/>
            <person name="Ng V."/>
            <person name="Clum A."/>
            <person name="Steindorff A."/>
            <person name="Ohm R.A."/>
            <person name="Martin F."/>
            <person name="Silar P."/>
            <person name="Natvig D.O."/>
            <person name="Lalanne C."/>
            <person name="Gautier V."/>
            <person name="Ament-Velasquez S.L."/>
            <person name="Kruys A."/>
            <person name="Hutchinson M.I."/>
            <person name="Powell A.J."/>
            <person name="Barry K."/>
            <person name="Miller A.N."/>
            <person name="Grigoriev I.V."/>
            <person name="Debuchy R."/>
            <person name="Gladieux P."/>
            <person name="Hiltunen Thoren M."/>
            <person name="Johannesson H."/>
        </authorList>
    </citation>
    <scope>NUCLEOTIDE SEQUENCE</scope>
    <source>
        <strain evidence="3">CBS 560.94</strain>
    </source>
</reference>
<feature type="region of interest" description="Disordered" evidence="1">
    <location>
        <begin position="120"/>
        <end position="143"/>
    </location>
</feature>
<proteinExistence type="predicted"/>
<reference evidence="3" key="2">
    <citation type="submission" date="2023-06" db="EMBL/GenBank/DDBJ databases">
        <authorList>
            <consortium name="Lawrence Berkeley National Laboratory"/>
            <person name="Haridas S."/>
            <person name="Hensen N."/>
            <person name="Bonometti L."/>
            <person name="Westerberg I."/>
            <person name="Brannstrom I.O."/>
            <person name="Guillou S."/>
            <person name="Cros-Aarteil S."/>
            <person name="Calhoun S."/>
            <person name="Kuo A."/>
            <person name="Mondo S."/>
            <person name="Pangilinan J."/>
            <person name="Riley R."/>
            <person name="Labutti K."/>
            <person name="Andreopoulos B."/>
            <person name="Lipzen A."/>
            <person name="Chen C."/>
            <person name="Yanf M."/>
            <person name="Daum C."/>
            <person name="Ng V."/>
            <person name="Clum A."/>
            <person name="Steindorff A."/>
            <person name="Ohm R."/>
            <person name="Martin F."/>
            <person name="Silar P."/>
            <person name="Natvig D."/>
            <person name="Lalanne C."/>
            <person name="Gautier V."/>
            <person name="Ament-Velasquez S.L."/>
            <person name="Kruys A."/>
            <person name="Hutchinson M.I."/>
            <person name="Powell A.J."/>
            <person name="Barry K."/>
            <person name="Miller A.N."/>
            <person name="Grigoriev I.V."/>
            <person name="Debuchy R."/>
            <person name="Gladieux P."/>
            <person name="Thoren M.H."/>
            <person name="Johannesson H."/>
        </authorList>
    </citation>
    <scope>NUCLEOTIDE SEQUENCE</scope>
    <source>
        <strain evidence="3">CBS 560.94</strain>
    </source>
</reference>
<dbReference type="InterPro" id="IPR044926">
    <property type="entry name" value="RGS_subdomain_2"/>
</dbReference>
<dbReference type="GeneID" id="87858272"/>
<keyword evidence="2" id="KW-0472">Membrane</keyword>
<feature type="transmembrane region" description="Helical" evidence="2">
    <location>
        <begin position="441"/>
        <end position="466"/>
    </location>
</feature>
<feature type="transmembrane region" description="Helical" evidence="2">
    <location>
        <begin position="309"/>
        <end position="329"/>
    </location>
</feature>
<dbReference type="Proteomes" id="UP001278500">
    <property type="component" value="Unassembled WGS sequence"/>
</dbReference>
<protein>
    <recommendedName>
        <fullName evidence="5">RGS domain-containing protein</fullName>
    </recommendedName>
</protein>
<evidence type="ECO:0008006" key="5">
    <source>
        <dbReference type="Google" id="ProtNLM"/>
    </source>
</evidence>
<feature type="region of interest" description="Disordered" evidence="1">
    <location>
        <begin position="389"/>
        <end position="411"/>
    </location>
</feature>
<dbReference type="InterPro" id="IPR036305">
    <property type="entry name" value="RGS_sf"/>
</dbReference>
<comment type="caution">
    <text evidence="3">The sequence shown here is derived from an EMBL/GenBank/DDBJ whole genome shotgun (WGS) entry which is preliminary data.</text>
</comment>
<feature type="transmembrane region" description="Helical" evidence="2">
    <location>
        <begin position="349"/>
        <end position="373"/>
    </location>
</feature>
<evidence type="ECO:0000256" key="1">
    <source>
        <dbReference type="SAM" id="MobiDB-lite"/>
    </source>
</evidence>
<dbReference type="AlphaFoldDB" id="A0AAE0JHE0"/>
<dbReference type="SUPFAM" id="SSF48097">
    <property type="entry name" value="Regulator of G-protein signaling, RGS"/>
    <property type="match status" value="1"/>
</dbReference>
<name>A0AAE0JHE0_9PEZI</name>
<dbReference type="EMBL" id="JAUEPP010000003">
    <property type="protein sequence ID" value="KAK3347716.1"/>
    <property type="molecule type" value="Genomic_DNA"/>
</dbReference>
<sequence>MQFPEWLVWYKKPEYRNFKEYANNASSGKRSPSPYAGREGMIPSRLRLERILQNKTCSPMSLYDFYMYLKYIEFSSENLEFYIWFKNYEESYSTGLAYRYEKDSDGLAKTASESGSVSSSVFKKSHYQPSDGEGDEDSEKATTAGETLRRISLLIAASAPCAASVAHPSCRPCGPCAPSSNLAFPTTTFFNNFNNSRTAVLASDPTPDPSDPANKSTTLGLLAPQPGPIPPSEIQTIITLFLLPSSPKELNLPMSLRRSALDALAATPHGTLPDPKILRPIADHVYHLLHSCSHRNFVRLGVSNGTFETICFATFLGFVSLALGFLVVLVRAFTEGRGARSRWESFDGFGFWVVGMSLVLCGLRGSCFFLLLFSRRQRLPWERLNDGEKTEGVEMSGGQEENEEGKETKRRSVRQRVGRMMIFDKRLKVQERSLRRLQRKIVAQSMVGGTIFAALSTVVFFLLPIWKEMVCDDG</sequence>
<keyword evidence="2" id="KW-1133">Transmembrane helix</keyword>
<dbReference type="Gene3D" id="1.10.167.10">
    <property type="entry name" value="Regulator of G-protein Signalling 4, domain 2"/>
    <property type="match status" value="1"/>
</dbReference>
<dbReference type="PANTHER" id="PTHR39466:SF1">
    <property type="entry name" value="RGS DOMAIN-CONTAINING PROTEIN"/>
    <property type="match status" value="1"/>
</dbReference>
<evidence type="ECO:0000313" key="4">
    <source>
        <dbReference type="Proteomes" id="UP001278500"/>
    </source>
</evidence>
<dbReference type="RefSeq" id="XP_062682798.1">
    <property type="nucleotide sequence ID" value="XM_062821118.1"/>
</dbReference>